<reference evidence="4" key="1">
    <citation type="journal article" date="2020" name="Stud. Mycol.">
        <title>101 Dothideomycetes genomes: a test case for predicting lifestyles and emergence of pathogens.</title>
        <authorList>
            <person name="Haridas S."/>
            <person name="Albert R."/>
            <person name="Binder M."/>
            <person name="Bloem J."/>
            <person name="Labutti K."/>
            <person name="Salamov A."/>
            <person name="Andreopoulos B."/>
            <person name="Baker S."/>
            <person name="Barry K."/>
            <person name="Bills G."/>
            <person name="Bluhm B."/>
            <person name="Cannon C."/>
            <person name="Castanera R."/>
            <person name="Culley D."/>
            <person name="Daum C."/>
            <person name="Ezra D."/>
            <person name="Gonzalez J."/>
            <person name="Henrissat B."/>
            <person name="Kuo A."/>
            <person name="Liang C."/>
            <person name="Lipzen A."/>
            <person name="Lutzoni F."/>
            <person name="Magnuson J."/>
            <person name="Mondo S."/>
            <person name="Nolan M."/>
            <person name="Ohm R."/>
            <person name="Pangilinan J."/>
            <person name="Park H.-J."/>
            <person name="Ramirez L."/>
            <person name="Alfaro M."/>
            <person name="Sun H."/>
            <person name="Tritt A."/>
            <person name="Yoshinaga Y."/>
            <person name="Zwiers L.-H."/>
            <person name="Turgeon B."/>
            <person name="Goodwin S."/>
            <person name="Spatafora J."/>
            <person name="Crous P."/>
            <person name="Grigoriev I."/>
        </authorList>
    </citation>
    <scope>NUCLEOTIDE SEQUENCE</scope>
    <source>
        <strain evidence="4">CBS 121739</strain>
    </source>
</reference>
<evidence type="ECO:0000256" key="3">
    <source>
        <dbReference type="PROSITE-ProRule" id="PRU00023"/>
    </source>
</evidence>
<keyword evidence="5" id="KW-1185">Reference proteome</keyword>
<dbReference type="InterPro" id="IPR002110">
    <property type="entry name" value="Ankyrin_rpt"/>
</dbReference>
<name>A0A6A6VTM6_9PEZI</name>
<organism evidence="4 5">
    <name type="scientific">Pseudovirgaria hyperparasitica</name>
    <dbReference type="NCBI Taxonomy" id="470096"/>
    <lineage>
        <taxon>Eukaryota</taxon>
        <taxon>Fungi</taxon>
        <taxon>Dikarya</taxon>
        <taxon>Ascomycota</taxon>
        <taxon>Pezizomycotina</taxon>
        <taxon>Dothideomycetes</taxon>
        <taxon>Dothideomycetes incertae sedis</taxon>
        <taxon>Acrospermales</taxon>
        <taxon>Acrospermaceae</taxon>
        <taxon>Pseudovirgaria</taxon>
    </lineage>
</organism>
<evidence type="ECO:0000256" key="2">
    <source>
        <dbReference type="ARBA" id="ARBA00023043"/>
    </source>
</evidence>
<proteinExistence type="predicted"/>
<feature type="repeat" description="ANK" evidence="3">
    <location>
        <begin position="100"/>
        <end position="132"/>
    </location>
</feature>
<evidence type="ECO:0000313" key="5">
    <source>
        <dbReference type="Proteomes" id="UP000799437"/>
    </source>
</evidence>
<dbReference type="RefSeq" id="XP_033596383.1">
    <property type="nucleotide sequence ID" value="XM_033744778.1"/>
</dbReference>
<dbReference type="PANTHER" id="PTHR24171">
    <property type="entry name" value="ANKYRIN REPEAT DOMAIN-CONTAINING PROTEIN 39-RELATED"/>
    <property type="match status" value="1"/>
</dbReference>
<evidence type="ECO:0000313" key="4">
    <source>
        <dbReference type="EMBL" id="KAF2753932.1"/>
    </source>
</evidence>
<keyword evidence="1" id="KW-0677">Repeat</keyword>
<dbReference type="GeneID" id="54485832"/>
<dbReference type="EMBL" id="ML996582">
    <property type="protein sequence ID" value="KAF2753932.1"/>
    <property type="molecule type" value="Genomic_DNA"/>
</dbReference>
<dbReference type="SUPFAM" id="SSF48403">
    <property type="entry name" value="Ankyrin repeat"/>
    <property type="match status" value="1"/>
</dbReference>
<dbReference type="PROSITE" id="PS50088">
    <property type="entry name" value="ANK_REPEAT"/>
    <property type="match status" value="2"/>
</dbReference>
<protein>
    <submittedName>
        <fullName evidence="4">Ankyrin</fullName>
    </submittedName>
</protein>
<dbReference type="PANTHER" id="PTHR24171:SF9">
    <property type="entry name" value="ANKYRIN REPEAT DOMAIN-CONTAINING PROTEIN 39"/>
    <property type="match status" value="1"/>
</dbReference>
<feature type="repeat" description="ANK" evidence="3">
    <location>
        <begin position="61"/>
        <end position="82"/>
    </location>
</feature>
<dbReference type="Gene3D" id="1.25.40.20">
    <property type="entry name" value="Ankyrin repeat-containing domain"/>
    <property type="match status" value="1"/>
</dbReference>
<dbReference type="InterPro" id="IPR036770">
    <property type="entry name" value="Ankyrin_rpt-contain_sf"/>
</dbReference>
<dbReference type="OrthoDB" id="10057496at2759"/>
<dbReference type="AlphaFoldDB" id="A0A6A6VTM6"/>
<sequence length="214" mass="22320">MSEPVAVAATQPALTEDDIDDILYLARTNDAAELSTTLAALAKTHATSIASVVSAAVDPDSKNTPLHYAAANGHVETVTALITPLASSPDKSPLNPRNSSLNTPLHWAALNGHLAAVQLLVQAGADAALVNAAGHDCVFEAELNNKEEVVEWLLREAVGLEQGFVGKAGDDKEDGGEEQEVEMTVKAGNTSTEVEVKMEGLNVNGTDKEEGEQG</sequence>
<keyword evidence="2 3" id="KW-0040">ANK repeat</keyword>
<dbReference type="PROSITE" id="PS50297">
    <property type="entry name" value="ANK_REP_REGION"/>
    <property type="match status" value="2"/>
</dbReference>
<evidence type="ECO:0000256" key="1">
    <source>
        <dbReference type="ARBA" id="ARBA00022737"/>
    </source>
</evidence>
<dbReference type="Pfam" id="PF12796">
    <property type="entry name" value="Ank_2"/>
    <property type="match status" value="1"/>
</dbReference>
<accession>A0A6A6VTM6</accession>
<dbReference type="PRINTS" id="PR01415">
    <property type="entry name" value="ANKYRIN"/>
</dbReference>
<dbReference type="Proteomes" id="UP000799437">
    <property type="component" value="Unassembled WGS sequence"/>
</dbReference>
<gene>
    <name evidence="4" type="ORF">EJ05DRAFT_479957</name>
</gene>
<dbReference type="SMART" id="SM00248">
    <property type="entry name" value="ANK"/>
    <property type="match status" value="3"/>
</dbReference>